<proteinExistence type="predicted"/>
<dbReference type="Proteomes" id="UP000887579">
    <property type="component" value="Unplaced"/>
</dbReference>
<accession>A0AC34FM50</accession>
<reference evidence="2" key="1">
    <citation type="submission" date="2022-11" db="UniProtKB">
        <authorList>
            <consortium name="WormBaseParasite"/>
        </authorList>
    </citation>
    <scope>IDENTIFICATION</scope>
</reference>
<name>A0AC34FM50_9BILA</name>
<dbReference type="WBParaSite" id="ES5_v2.g18298.t1">
    <property type="protein sequence ID" value="ES5_v2.g18298.t1"/>
    <property type="gene ID" value="ES5_v2.g18298"/>
</dbReference>
<organism evidence="1 2">
    <name type="scientific">Panagrolaimus sp. ES5</name>
    <dbReference type="NCBI Taxonomy" id="591445"/>
    <lineage>
        <taxon>Eukaryota</taxon>
        <taxon>Metazoa</taxon>
        <taxon>Ecdysozoa</taxon>
        <taxon>Nematoda</taxon>
        <taxon>Chromadorea</taxon>
        <taxon>Rhabditida</taxon>
        <taxon>Tylenchina</taxon>
        <taxon>Panagrolaimomorpha</taxon>
        <taxon>Panagrolaimoidea</taxon>
        <taxon>Panagrolaimidae</taxon>
        <taxon>Panagrolaimus</taxon>
    </lineage>
</organism>
<evidence type="ECO:0000313" key="1">
    <source>
        <dbReference type="Proteomes" id="UP000887579"/>
    </source>
</evidence>
<sequence length="241" mass="27284">MARTLQAYRKKTAEKRRIASEPDEEPTTLSPPQQTPRKRGRPSNAARRSSQNESKNASLIEDVAIEMKDNEQESQPPQSTKWYEIMSNEKFADLILISSDNVNVSSHRNVLSKYSPVFADLIEKATELPVTLDVENFDAATIQAALGFLYDKADAIDGKETAVFKFALHYGIKELNDICSSFFAKSVDPTNVCEYIQIACSNNLEELKKKCFKVLFEKKTEIDASKWNDLPKEIIIEAFCF</sequence>
<protein>
    <submittedName>
        <fullName evidence="2">BTB domain-containing protein</fullName>
    </submittedName>
</protein>
<evidence type="ECO:0000313" key="2">
    <source>
        <dbReference type="WBParaSite" id="ES5_v2.g18298.t1"/>
    </source>
</evidence>